<dbReference type="Pfam" id="PF01012">
    <property type="entry name" value="ETF"/>
    <property type="match status" value="1"/>
</dbReference>
<dbReference type="InterPro" id="IPR001308">
    <property type="entry name" value="ETF_a/FixB"/>
</dbReference>
<comment type="caution">
    <text evidence="4">The sequence shown here is derived from an EMBL/GenBank/DDBJ whole genome shotgun (WGS) entry which is preliminary data.</text>
</comment>
<evidence type="ECO:0000259" key="3">
    <source>
        <dbReference type="Pfam" id="PF01012"/>
    </source>
</evidence>
<dbReference type="RefSeq" id="WP_137644141.1">
    <property type="nucleotide sequence ID" value="NZ_BAABRM010000003.1"/>
</dbReference>
<evidence type="ECO:0000313" key="5">
    <source>
        <dbReference type="Proteomes" id="UP001589855"/>
    </source>
</evidence>
<protein>
    <submittedName>
        <fullName evidence="4">Electron transfer flavoprotein subunit alpha/FixB family protein</fullName>
    </submittedName>
</protein>
<gene>
    <name evidence="4" type="ORF">ACFFGS_12575</name>
</gene>
<dbReference type="EMBL" id="JBHLUK010000076">
    <property type="protein sequence ID" value="MFC0424962.1"/>
    <property type="molecule type" value="Genomic_DNA"/>
</dbReference>
<accession>A0ABV6K777</accession>
<keyword evidence="5" id="KW-1185">Reference proteome</keyword>
<feature type="domain" description="Electron transfer flavoprotein alpha/beta-subunit N-terminal" evidence="3">
    <location>
        <begin position="33"/>
        <end position="174"/>
    </location>
</feature>
<dbReference type="Gene3D" id="3.40.50.620">
    <property type="entry name" value="HUPs"/>
    <property type="match status" value="1"/>
</dbReference>
<dbReference type="Gene3D" id="3.40.50.1220">
    <property type="entry name" value="TPP-binding domain"/>
    <property type="match status" value="1"/>
</dbReference>
<dbReference type="Pfam" id="PF00766">
    <property type="entry name" value="ETF_alpha"/>
    <property type="match status" value="1"/>
</dbReference>
<dbReference type="InterPro" id="IPR029035">
    <property type="entry name" value="DHS-like_NAD/FAD-binding_dom"/>
</dbReference>
<feature type="domain" description="Electron transfer flavoprotein alpha subunit C-terminal" evidence="2">
    <location>
        <begin position="199"/>
        <end position="278"/>
    </location>
</feature>
<evidence type="ECO:0000259" key="2">
    <source>
        <dbReference type="Pfam" id="PF00766"/>
    </source>
</evidence>
<dbReference type="PANTHER" id="PTHR43153:SF1">
    <property type="entry name" value="ELECTRON TRANSFER FLAVOPROTEIN SUBUNIT ALPHA, MITOCHONDRIAL"/>
    <property type="match status" value="1"/>
</dbReference>
<dbReference type="PIRSF" id="PIRSF000089">
    <property type="entry name" value="Electra_flavoP_a"/>
    <property type="match status" value="1"/>
</dbReference>
<dbReference type="Proteomes" id="UP001589855">
    <property type="component" value="Unassembled WGS sequence"/>
</dbReference>
<evidence type="ECO:0000256" key="1">
    <source>
        <dbReference type="ARBA" id="ARBA00005817"/>
    </source>
</evidence>
<proteinExistence type="inferred from homology"/>
<sequence>MTERPIYLVLLADPAFTDKNLNLIHFAQDAFNDQPLNAVVVAPASEPAVTDYEKAGLNELDVLTYAQFSKAKVAQTAATISEFLTGQSHSAVLFGNDFGTTSIAKLVAAQLHEPLITHINDVSAVDDGWQLQKRVYNGNLLQQLTVKANEAALLTVDVAGVNDKVAAGKQVTVVKNRAVTKVATAADVSYEALSTAVDQLEDANVVVAGGRGMQGPEGFELLQQLADRLHGSLGASRVAVDAGWVGKETMIGMTGKTVVPDVYIAVGISGAFQHTIGMDQSKYVIAINTDPDAAIFKFADYGIVGDGETVVKQLLSQLKTPVAS</sequence>
<organism evidence="4 5">
    <name type="scientific">Lactiplantibacillus plajomi</name>
    <dbReference type="NCBI Taxonomy" id="1457217"/>
    <lineage>
        <taxon>Bacteria</taxon>
        <taxon>Bacillati</taxon>
        <taxon>Bacillota</taxon>
        <taxon>Bacilli</taxon>
        <taxon>Lactobacillales</taxon>
        <taxon>Lactobacillaceae</taxon>
        <taxon>Lactiplantibacillus</taxon>
    </lineage>
</organism>
<reference evidence="4 5" key="1">
    <citation type="submission" date="2024-09" db="EMBL/GenBank/DDBJ databases">
        <authorList>
            <person name="Sun Q."/>
            <person name="Mori K."/>
        </authorList>
    </citation>
    <scope>NUCLEOTIDE SEQUENCE [LARGE SCALE GENOMIC DNA]</scope>
    <source>
        <strain evidence="4 5">TBRC 4575</strain>
    </source>
</reference>
<dbReference type="InterPro" id="IPR014731">
    <property type="entry name" value="ETF_asu_C"/>
</dbReference>
<dbReference type="SUPFAM" id="SSF52402">
    <property type="entry name" value="Adenine nucleotide alpha hydrolases-like"/>
    <property type="match status" value="1"/>
</dbReference>
<dbReference type="InterPro" id="IPR014729">
    <property type="entry name" value="Rossmann-like_a/b/a_fold"/>
</dbReference>
<evidence type="ECO:0000313" key="4">
    <source>
        <dbReference type="EMBL" id="MFC0424962.1"/>
    </source>
</evidence>
<comment type="similarity">
    <text evidence="1">Belongs to the ETF alpha-subunit/FixB family.</text>
</comment>
<dbReference type="InterPro" id="IPR014730">
    <property type="entry name" value="ETF_a/b_N"/>
</dbReference>
<dbReference type="SUPFAM" id="SSF52467">
    <property type="entry name" value="DHS-like NAD/FAD-binding domain"/>
    <property type="match status" value="1"/>
</dbReference>
<name>A0ABV6K777_9LACO</name>
<dbReference type="PANTHER" id="PTHR43153">
    <property type="entry name" value="ELECTRON TRANSFER FLAVOPROTEIN ALPHA"/>
    <property type="match status" value="1"/>
</dbReference>